<dbReference type="AlphaFoldDB" id="A0A6N7ITH3"/>
<comment type="caution">
    <text evidence="1">The sequence shown here is derived from an EMBL/GenBank/DDBJ whole genome shotgun (WGS) entry which is preliminary data.</text>
</comment>
<reference evidence="1 2" key="1">
    <citation type="submission" date="2019-10" db="EMBL/GenBank/DDBJ databases">
        <title>Comparative genomics of sulfur disproportionating microorganisms.</title>
        <authorList>
            <person name="Ward L.M."/>
            <person name="Bertran E."/>
            <person name="Johnston D."/>
        </authorList>
    </citation>
    <scope>NUCLEOTIDE SEQUENCE [LARGE SCALE GENOMIC DNA]</scope>
    <source>
        <strain evidence="1 2">DSM 14055</strain>
    </source>
</reference>
<dbReference type="Proteomes" id="UP000441717">
    <property type="component" value="Unassembled WGS sequence"/>
</dbReference>
<organism evidence="1 2">
    <name type="scientific">Desulfofundulus thermobenzoicus</name>
    <dbReference type="NCBI Taxonomy" id="29376"/>
    <lineage>
        <taxon>Bacteria</taxon>
        <taxon>Bacillati</taxon>
        <taxon>Bacillota</taxon>
        <taxon>Clostridia</taxon>
        <taxon>Eubacteriales</taxon>
        <taxon>Peptococcaceae</taxon>
        <taxon>Desulfofundulus</taxon>
    </lineage>
</organism>
<dbReference type="RefSeq" id="WP_152947708.1">
    <property type="nucleotide sequence ID" value="NZ_WHYR01000042.1"/>
</dbReference>
<evidence type="ECO:0000313" key="2">
    <source>
        <dbReference type="Proteomes" id="UP000441717"/>
    </source>
</evidence>
<accession>A0A6N7ITH3</accession>
<proteinExistence type="predicted"/>
<protein>
    <submittedName>
        <fullName evidence="1">Uncharacterized protein</fullName>
    </submittedName>
</protein>
<dbReference type="EMBL" id="WHYR01000042">
    <property type="protein sequence ID" value="MQL53231.1"/>
    <property type="molecule type" value="Genomic_DNA"/>
</dbReference>
<keyword evidence="2" id="KW-1185">Reference proteome</keyword>
<gene>
    <name evidence="1" type="ORF">GFC01_13375</name>
</gene>
<name>A0A6N7ITH3_9FIRM</name>
<sequence>MPQQVVLGKQGEMGLVYDGGYGGNTIRPYFILYRLEDGRYREIWRSPDCAPWRDQDARITFPDGTPDKIVIEGSGWLSACVLDNIFEEPHAGPHGC</sequence>
<evidence type="ECO:0000313" key="1">
    <source>
        <dbReference type="EMBL" id="MQL53231.1"/>
    </source>
</evidence>